<dbReference type="RefSeq" id="XP_022405691.1">
    <property type="nucleotide sequence ID" value="XM_022543976.1"/>
</dbReference>
<name>A0A1L9VYQ5_ASPGL</name>
<evidence type="ECO:0000313" key="3">
    <source>
        <dbReference type="Proteomes" id="UP000184300"/>
    </source>
</evidence>
<reference evidence="3" key="1">
    <citation type="journal article" date="2017" name="Genome Biol.">
        <title>Comparative genomics reveals high biological diversity and specific adaptations in the industrially and medically important fungal genus Aspergillus.</title>
        <authorList>
            <person name="de Vries R.P."/>
            <person name="Riley R."/>
            <person name="Wiebenga A."/>
            <person name="Aguilar-Osorio G."/>
            <person name="Amillis S."/>
            <person name="Uchima C.A."/>
            <person name="Anderluh G."/>
            <person name="Asadollahi M."/>
            <person name="Askin M."/>
            <person name="Barry K."/>
            <person name="Battaglia E."/>
            <person name="Bayram O."/>
            <person name="Benocci T."/>
            <person name="Braus-Stromeyer S.A."/>
            <person name="Caldana C."/>
            <person name="Canovas D."/>
            <person name="Cerqueira G.C."/>
            <person name="Chen F."/>
            <person name="Chen W."/>
            <person name="Choi C."/>
            <person name="Clum A."/>
            <person name="Dos Santos R.A."/>
            <person name="Damasio A.R."/>
            <person name="Diallinas G."/>
            <person name="Emri T."/>
            <person name="Fekete E."/>
            <person name="Flipphi M."/>
            <person name="Freyberg S."/>
            <person name="Gallo A."/>
            <person name="Gournas C."/>
            <person name="Habgood R."/>
            <person name="Hainaut M."/>
            <person name="Harispe M.L."/>
            <person name="Henrissat B."/>
            <person name="Hilden K.S."/>
            <person name="Hope R."/>
            <person name="Hossain A."/>
            <person name="Karabika E."/>
            <person name="Karaffa L."/>
            <person name="Karanyi Z."/>
            <person name="Krasevec N."/>
            <person name="Kuo A."/>
            <person name="Kusch H."/>
            <person name="LaButti K."/>
            <person name="Lagendijk E.L."/>
            <person name="Lapidus A."/>
            <person name="Levasseur A."/>
            <person name="Lindquist E."/>
            <person name="Lipzen A."/>
            <person name="Logrieco A.F."/>
            <person name="MacCabe A."/>
            <person name="Maekelae M.R."/>
            <person name="Malavazi I."/>
            <person name="Melin P."/>
            <person name="Meyer V."/>
            <person name="Mielnichuk N."/>
            <person name="Miskei M."/>
            <person name="Molnar A.P."/>
            <person name="Mule G."/>
            <person name="Ngan C.Y."/>
            <person name="Orejas M."/>
            <person name="Orosz E."/>
            <person name="Ouedraogo J.P."/>
            <person name="Overkamp K.M."/>
            <person name="Park H.-S."/>
            <person name="Perrone G."/>
            <person name="Piumi F."/>
            <person name="Punt P.J."/>
            <person name="Ram A.F."/>
            <person name="Ramon A."/>
            <person name="Rauscher S."/>
            <person name="Record E."/>
            <person name="Riano-Pachon D.M."/>
            <person name="Robert V."/>
            <person name="Roehrig J."/>
            <person name="Ruller R."/>
            <person name="Salamov A."/>
            <person name="Salih N.S."/>
            <person name="Samson R.A."/>
            <person name="Sandor E."/>
            <person name="Sanguinetti M."/>
            <person name="Schuetze T."/>
            <person name="Sepcic K."/>
            <person name="Shelest E."/>
            <person name="Sherlock G."/>
            <person name="Sophianopoulou V."/>
            <person name="Squina F.M."/>
            <person name="Sun H."/>
            <person name="Susca A."/>
            <person name="Todd R.B."/>
            <person name="Tsang A."/>
            <person name="Unkles S.E."/>
            <person name="van de Wiele N."/>
            <person name="van Rossen-Uffink D."/>
            <person name="Oliveira J.V."/>
            <person name="Vesth T.C."/>
            <person name="Visser J."/>
            <person name="Yu J.-H."/>
            <person name="Zhou M."/>
            <person name="Andersen M.R."/>
            <person name="Archer D.B."/>
            <person name="Baker S.E."/>
            <person name="Benoit I."/>
            <person name="Brakhage A.A."/>
            <person name="Braus G.H."/>
            <person name="Fischer R."/>
            <person name="Frisvad J.C."/>
            <person name="Goldman G.H."/>
            <person name="Houbraken J."/>
            <person name="Oakley B."/>
            <person name="Pocsi I."/>
            <person name="Scazzocchio C."/>
            <person name="Seiboth B."/>
            <person name="vanKuyk P.A."/>
            <person name="Wortman J."/>
            <person name="Dyer P.S."/>
            <person name="Grigoriev I.V."/>
        </authorList>
    </citation>
    <scope>NUCLEOTIDE SEQUENCE [LARGE SCALE GENOMIC DNA]</scope>
    <source>
        <strain evidence="3">CBS 516.65</strain>
    </source>
</reference>
<sequence>MSRAPSQCGPSSSDQRYTNQIRQAHYPGYHGVPASSNQTYPTQGLPRFLYPDNQAYDPTVATRPLGSQRSWQGNQQSSDADRRYNNVYGNYGNIDPRLQYSLQRIGPVSFQQHAPGSAEYYSYQSSYQDASNSSVGYGRGSVGSGGWSNDVDSQ</sequence>
<proteinExistence type="predicted"/>
<keyword evidence="3" id="KW-1185">Reference proteome</keyword>
<feature type="region of interest" description="Disordered" evidence="1">
    <location>
        <begin position="129"/>
        <end position="154"/>
    </location>
</feature>
<dbReference type="Proteomes" id="UP000184300">
    <property type="component" value="Unassembled WGS sequence"/>
</dbReference>
<dbReference type="AlphaFoldDB" id="A0A1L9VYQ5"/>
<feature type="region of interest" description="Disordered" evidence="1">
    <location>
        <begin position="1"/>
        <end position="90"/>
    </location>
</feature>
<dbReference type="VEuPathDB" id="FungiDB:ASPGLDRAFT_30763"/>
<dbReference type="GeneID" id="34460237"/>
<evidence type="ECO:0000313" key="2">
    <source>
        <dbReference type="EMBL" id="OJJ89029.1"/>
    </source>
</evidence>
<feature type="compositionally biased region" description="Gly residues" evidence="1">
    <location>
        <begin position="137"/>
        <end position="146"/>
    </location>
</feature>
<accession>A0A1L9VYQ5</accession>
<gene>
    <name evidence="2" type="ORF">ASPGLDRAFT_30763</name>
</gene>
<feature type="compositionally biased region" description="Polar residues" evidence="1">
    <location>
        <begin position="1"/>
        <end position="22"/>
    </location>
</feature>
<organism evidence="2 3">
    <name type="scientific">Aspergillus glaucus CBS 516.65</name>
    <dbReference type="NCBI Taxonomy" id="1160497"/>
    <lineage>
        <taxon>Eukaryota</taxon>
        <taxon>Fungi</taxon>
        <taxon>Dikarya</taxon>
        <taxon>Ascomycota</taxon>
        <taxon>Pezizomycotina</taxon>
        <taxon>Eurotiomycetes</taxon>
        <taxon>Eurotiomycetidae</taxon>
        <taxon>Eurotiales</taxon>
        <taxon>Aspergillaceae</taxon>
        <taxon>Aspergillus</taxon>
        <taxon>Aspergillus subgen. Aspergillus</taxon>
    </lineage>
</organism>
<feature type="compositionally biased region" description="Polar residues" evidence="1">
    <location>
        <begin position="65"/>
        <end position="78"/>
    </location>
</feature>
<evidence type="ECO:0000256" key="1">
    <source>
        <dbReference type="SAM" id="MobiDB-lite"/>
    </source>
</evidence>
<protein>
    <submittedName>
        <fullName evidence="2">Uncharacterized protein</fullName>
    </submittedName>
</protein>
<dbReference type="EMBL" id="KV878888">
    <property type="protein sequence ID" value="OJJ89029.1"/>
    <property type="molecule type" value="Genomic_DNA"/>
</dbReference>